<proteinExistence type="inferred from homology"/>
<evidence type="ECO:0000256" key="1">
    <source>
        <dbReference type="ARBA" id="ARBA00007843"/>
    </source>
</evidence>
<dbReference type="Pfam" id="PF02469">
    <property type="entry name" value="Fasciclin"/>
    <property type="match status" value="2"/>
</dbReference>
<comment type="caution">
    <text evidence="4">The sequence shown here is derived from an EMBL/GenBank/DDBJ whole genome shotgun (WGS) entry which is preliminary data.</text>
</comment>
<dbReference type="SMART" id="SM00554">
    <property type="entry name" value="FAS1"/>
    <property type="match status" value="2"/>
</dbReference>
<dbReference type="ExpressionAtlas" id="A0A2K3P1V6">
    <property type="expression patterns" value="baseline"/>
</dbReference>
<gene>
    <name evidence="4" type="ORF">L195_g005795</name>
</gene>
<protein>
    <recommendedName>
        <fullName evidence="3">FAS1 domain-containing protein</fullName>
    </recommendedName>
</protein>
<dbReference type="InterPro" id="IPR000782">
    <property type="entry name" value="FAS1_domain"/>
</dbReference>
<reference evidence="4 5" key="2">
    <citation type="journal article" date="2017" name="Front. Plant Sci.">
        <title>Gene Classification and Mining of Molecular Markers Useful in Red Clover (Trifolium pratense) Breeding.</title>
        <authorList>
            <person name="Istvanek J."/>
            <person name="Dluhosova J."/>
            <person name="Dluhos P."/>
            <person name="Patkova L."/>
            <person name="Nedelnik J."/>
            <person name="Repkova J."/>
        </authorList>
    </citation>
    <scope>NUCLEOTIDE SEQUENCE [LARGE SCALE GENOMIC DNA]</scope>
    <source>
        <strain evidence="5">cv. Tatra</strain>
        <tissue evidence="4">Young leaves</tissue>
    </source>
</reference>
<feature type="domain" description="FAS1" evidence="3">
    <location>
        <begin position="14"/>
        <end position="153"/>
    </location>
</feature>
<dbReference type="PANTHER" id="PTHR33985:SF17">
    <property type="entry name" value="FASCICLIN-LIKE ARABINOGALACTAN PROTEIN 20"/>
    <property type="match status" value="1"/>
</dbReference>
<evidence type="ECO:0000313" key="4">
    <source>
        <dbReference type="EMBL" id="PNY09249.1"/>
    </source>
</evidence>
<sequence length="378" mass="41902">MASITITTVTTLLTFSLLLSLSTSHPSSTILDAAEILSTSGYEAMALNLELASQTLLARRQSRSLTVFAPTNFAFNQIPQLPLSLLRYHLLPQAFSLHSLRSLPFGANIATLLPGHYLTVTTTNRRLSINNVTVNPTPLLGDGYLIIFQTESFFDPYFQLPRPSYGACFSARNIYGAGNGRRFRSNRLISDSSTFSFQEASSALRSSGCSVMASFLDMQFLSLKERPDQVTVFAPIDAAMVSHIGNVTGYSDILRRHLVPCKIMWNDLITLEEGTYISTYQSGFTLNVTKSSANSDLILLNNGVPVVFPDLYNSDWLVVHGIGDILLDTTGTEEVKVQAGKSSTFEIDHHNHHHHEQPHHHHNRAHNPSGHYHFSVFH</sequence>
<dbReference type="InterPro" id="IPR036378">
    <property type="entry name" value="FAS1_dom_sf"/>
</dbReference>
<evidence type="ECO:0000313" key="5">
    <source>
        <dbReference type="Proteomes" id="UP000236291"/>
    </source>
</evidence>
<dbReference type="EMBL" id="ASHM01003021">
    <property type="protein sequence ID" value="PNY09249.1"/>
    <property type="molecule type" value="Genomic_DNA"/>
</dbReference>
<dbReference type="InterPro" id="IPR052806">
    <property type="entry name" value="Fasciclin-like_AGP"/>
</dbReference>
<dbReference type="PROSITE" id="PS50213">
    <property type="entry name" value="FAS1"/>
    <property type="match status" value="2"/>
</dbReference>
<evidence type="ECO:0000259" key="3">
    <source>
        <dbReference type="PROSITE" id="PS50213"/>
    </source>
</evidence>
<name>A0A2K3P1V6_TRIPR</name>
<keyword evidence="2" id="KW-0732">Signal</keyword>
<feature type="domain" description="FAS1" evidence="3">
    <location>
        <begin position="184"/>
        <end position="326"/>
    </location>
</feature>
<feature type="chain" id="PRO_5014363317" description="FAS1 domain-containing protein" evidence="2">
    <location>
        <begin position="25"/>
        <end position="378"/>
    </location>
</feature>
<reference evidence="4 5" key="1">
    <citation type="journal article" date="2014" name="Am. J. Bot.">
        <title>Genome assembly and annotation for red clover (Trifolium pratense; Fabaceae).</title>
        <authorList>
            <person name="Istvanek J."/>
            <person name="Jaros M."/>
            <person name="Krenek A."/>
            <person name="Repkova J."/>
        </authorList>
    </citation>
    <scope>NUCLEOTIDE SEQUENCE [LARGE SCALE GENOMIC DNA]</scope>
    <source>
        <strain evidence="5">cv. Tatra</strain>
        <tissue evidence="4">Young leaves</tissue>
    </source>
</reference>
<dbReference type="AlphaFoldDB" id="A0A2K3P1V6"/>
<dbReference type="SUPFAM" id="SSF82153">
    <property type="entry name" value="FAS1 domain"/>
    <property type="match status" value="2"/>
</dbReference>
<evidence type="ECO:0000256" key="2">
    <source>
        <dbReference type="SAM" id="SignalP"/>
    </source>
</evidence>
<dbReference type="Gene3D" id="2.30.180.10">
    <property type="entry name" value="FAS1 domain"/>
    <property type="match status" value="2"/>
</dbReference>
<comment type="similarity">
    <text evidence="1">Belongs to the fasciclin-like AGP family.</text>
</comment>
<dbReference type="Proteomes" id="UP000236291">
    <property type="component" value="Unassembled WGS sequence"/>
</dbReference>
<organism evidence="4 5">
    <name type="scientific">Trifolium pratense</name>
    <name type="common">Red clover</name>
    <dbReference type="NCBI Taxonomy" id="57577"/>
    <lineage>
        <taxon>Eukaryota</taxon>
        <taxon>Viridiplantae</taxon>
        <taxon>Streptophyta</taxon>
        <taxon>Embryophyta</taxon>
        <taxon>Tracheophyta</taxon>
        <taxon>Spermatophyta</taxon>
        <taxon>Magnoliopsida</taxon>
        <taxon>eudicotyledons</taxon>
        <taxon>Gunneridae</taxon>
        <taxon>Pentapetalae</taxon>
        <taxon>rosids</taxon>
        <taxon>fabids</taxon>
        <taxon>Fabales</taxon>
        <taxon>Fabaceae</taxon>
        <taxon>Papilionoideae</taxon>
        <taxon>50 kb inversion clade</taxon>
        <taxon>NPAAA clade</taxon>
        <taxon>Hologalegina</taxon>
        <taxon>IRL clade</taxon>
        <taxon>Trifolieae</taxon>
        <taxon>Trifolium</taxon>
    </lineage>
</organism>
<dbReference type="PANTHER" id="PTHR33985">
    <property type="entry name" value="OS02G0491300 PROTEIN-RELATED"/>
    <property type="match status" value="1"/>
</dbReference>
<accession>A0A2K3P1V6</accession>
<feature type="signal peptide" evidence="2">
    <location>
        <begin position="1"/>
        <end position="24"/>
    </location>
</feature>